<evidence type="ECO:0000256" key="1">
    <source>
        <dbReference type="ARBA" id="ARBA00006484"/>
    </source>
</evidence>
<dbReference type="PANTHER" id="PTHR48107:SF16">
    <property type="entry name" value="NADPH-DEPENDENT ALDEHYDE REDUCTASE 1, CHLOROPLASTIC"/>
    <property type="match status" value="1"/>
</dbReference>
<accession>A0A1V3XXD3</accession>
<dbReference type="InterPro" id="IPR036291">
    <property type="entry name" value="NAD(P)-bd_dom_sf"/>
</dbReference>
<protein>
    <submittedName>
        <fullName evidence="3">Short chain dehydrogenase domain protein</fullName>
        <ecNumber evidence="3">1.1.1.47</ecNumber>
    </submittedName>
</protein>
<comment type="caution">
    <text evidence="3">The sequence shown here is derived from an EMBL/GenBank/DDBJ whole genome shotgun (WGS) entry which is preliminary data.</text>
</comment>
<sequence length="67" mass="6833">MAPGPIWTPLIPATMPADSVESFGDNVPLGRAGQPAELAPIYVLLASDDASYISGARVAVTGGRPIL</sequence>
<dbReference type="Gene3D" id="3.40.50.720">
    <property type="entry name" value="NAD(P)-binding Rossmann-like Domain"/>
    <property type="match status" value="1"/>
</dbReference>
<evidence type="ECO:0000313" key="4">
    <source>
        <dbReference type="Proteomes" id="UP000188532"/>
    </source>
</evidence>
<keyword evidence="2 3" id="KW-0560">Oxidoreductase</keyword>
<evidence type="ECO:0000313" key="3">
    <source>
        <dbReference type="EMBL" id="OOK83141.1"/>
    </source>
</evidence>
<comment type="similarity">
    <text evidence="1">Belongs to the short-chain dehydrogenases/reductases (SDR) family.</text>
</comment>
<dbReference type="AlphaFoldDB" id="A0A1V3XXD3"/>
<dbReference type="SUPFAM" id="SSF51735">
    <property type="entry name" value="NAD(P)-binding Rossmann-fold domains"/>
    <property type="match status" value="1"/>
</dbReference>
<gene>
    <name evidence="3" type="primary">ycdF</name>
    <name evidence="3" type="ORF">BZL29_1304</name>
</gene>
<name>A0A1V3XXD3_MYCKA</name>
<dbReference type="EMBL" id="MVBN01000001">
    <property type="protein sequence ID" value="OOK83141.1"/>
    <property type="molecule type" value="Genomic_DNA"/>
</dbReference>
<proteinExistence type="inferred from homology"/>
<dbReference type="Proteomes" id="UP000188532">
    <property type="component" value="Unassembled WGS sequence"/>
</dbReference>
<dbReference type="Pfam" id="PF13561">
    <property type="entry name" value="adh_short_C2"/>
    <property type="match status" value="1"/>
</dbReference>
<reference evidence="3 4" key="1">
    <citation type="submission" date="2017-02" db="EMBL/GenBank/DDBJ databases">
        <title>Complete genome sequences of Mycobacterium kansasii strains isolated from rhesus macaques.</title>
        <authorList>
            <person name="Panda A."/>
            <person name="Nagaraj S."/>
            <person name="Zhao X."/>
            <person name="Tettelin H."/>
            <person name="Detolla L.J."/>
        </authorList>
    </citation>
    <scope>NUCLEOTIDE SEQUENCE [LARGE SCALE GENOMIC DNA]</scope>
    <source>
        <strain evidence="3 4">11-3469</strain>
    </source>
</reference>
<organism evidence="3 4">
    <name type="scientific">Mycobacterium kansasii</name>
    <dbReference type="NCBI Taxonomy" id="1768"/>
    <lineage>
        <taxon>Bacteria</taxon>
        <taxon>Bacillati</taxon>
        <taxon>Actinomycetota</taxon>
        <taxon>Actinomycetes</taxon>
        <taxon>Mycobacteriales</taxon>
        <taxon>Mycobacteriaceae</taxon>
        <taxon>Mycobacterium</taxon>
    </lineage>
</organism>
<dbReference type="PANTHER" id="PTHR48107">
    <property type="entry name" value="NADPH-DEPENDENT ALDEHYDE REDUCTASE-LIKE PROTEIN, CHLOROPLASTIC-RELATED"/>
    <property type="match status" value="1"/>
</dbReference>
<dbReference type="GO" id="GO:0047936">
    <property type="term" value="F:glucose 1-dehydrogenase [NAD(P)+] activity"/>
    <property type="evidence" value="ECO:0007669"/>
    <property type="project" value="UniProtKB-EC"/>
</dbReference>
<dbReference type="InterPro" id="IPR002347">
    <property type="entry name" value="SDR_fam"/>
</dbReference>
<dbReference type="EC" id="1.1.1.47" evidence="3"/>
<evidence type="ECO:0000256" key="2">
    <source>
        <dbReference type="ARBA" id="ARBA00023002"/>
    </source>
</evidence>